<sequence length="468" mass="51947">MILDGDEFETSHRKVENADDLLMKTLMSVFSNVSHPTFHTPSFGDEDFDITPLGPTATPTSNTSQPPSYQHQVPMSNLKSEPMSPSRQELCNTNGYHYMTSPLQPPPSSVHNSHSMGINVSANYTNSHQQPAYSMANNHNPQLLLLQSPHQQSQQSQQLHQQPQQPSHYNVAAMRSYAQSPQANSPNGMASTPGPNPPGGHENTTTSDDSDDSTPHTTLMTGMKRPSPEPIEPDIPKTQKKPKPTKKKKKKDPNEPQKPVSAYALFFRDTQAAIKGQNPNTSFGEVSKIVASMWDSLDVAHKNEYKKKTELAKKDYLKQLAAYRATLVAKPGENDNSGYGNYGGYGGSYSGYSPPTGLPSPPIQSPSPHQQMSHGTMTKKSQMIMTDTRLTMNGHQPNMMTPPSHMTASSHIDHQSQQQHQQHQQHQQQQASPLNTVPQQQSQPLNPSYPHQQQPQWPWCYRMGPPNQ</sequence>
<accession>A0AAN9TE43</accession>
<keyword evidence="8" id="KW-1185">Reference proteome</keyword>
<feature type="region of interest" description="Disordered" evidence="5">
    <location>
        <begin position="352"/>
        <end position="379"/>
    </location>
</feature>
<dbReference type="Proteomes" id="UP001367676">
    <property type="component" value="Unassembled WGS sequence"/>
</dbReference>
<dbReference type="EMBL" id="JBBCAQ010000027">
    <property type="protein sequence ID" value="KAK7585999.1"/>
    <property type="molecule type" value="Genomic_DNA"/>
</dbReference>
<dbReference type="CDD" id="cd21995">
    <property type="entry name" value="HMG-box_TOX-like"/>
    <property type="match status" value="1"/>
</dbReference>
<feature type="compositionally biased region" description="Polar residues" evidence="5">
    <location>
        <begin position="57"/>
        <end position="95"/>
    </location>
</feature>
<organism evidence="7 8">
    <name type="scientific">Parthenolecanium corni</name>
    <dbReference type="NCBI Taxonomy" id="536013"/>
    <lineage>
        <taxon>Eukaryota</taxon>
        <taxon>Metazoa</taxon>
        <taxon>Ecdysozoa</taxon>
        <taxon>Arthropoda</taxon>
        <taxon>Hexapoda</taxon>
        <taxon>Insecta</taxon>
        <taxon>Pterygota</taxon>
        <taxon>Neoptera</taxon>
        <taxon>Paraneoptera</taxon>
        <taxon>Hemiptera</taxon>
        <taxon>Sternorrhyncha</taxon>
        <taxon>Coccoidea</taxon>
        <taxon>Coccidae</taxon>
        <taxon>Parthenolecanium</taxon>
    </lineage>
</organism>
<evidence type="ECO:0000259" key="6">
    <source>
        <dbReference type="PROSITE" id="PS50118"/>
    </source>
</evidence>
<keyword evidence="3 4" id="KW-0539">Nucleus</keyword>
<dbReference type="PANTHER" id="PTHR45781">
    <property type="entry name" value="AGAP000281-PA"/>
    <property type="match status" value="1"/>
</dbReference>
<evidence type="ECO:0000256" key="2">
    <source>
        <dbReference type="ARBA" id="ARBA00023125"/>
    </source>
</evidence>
<name>A0AAN9TE43_9HEMI</name>
<gene>
    <name evidence="7" type="ORF">V9T40_003875</name>
</gene>
<proteinExistence type="predicted"/>
<dbReference type="SMART" id="SM00398">
    <property type="entry name" value="HMG"/>
    <property type="match status" value="1"/>
</dbReference>
<dbReference type="InterPro" id="IPR009071">
    <property type="entry name" value="HMG_box_dom"/>
</dbReference>
<feature type="DNA-binding region" description="HMG box" evidence="4">
    <location>
        <begin position="256"/>
        <end position="324"/>
    </location>
</feature>
<feature type="compositionally biased region" description="Low complexity" evidence="5">
    <location>
        <begin position="415"/>
        <end position="430"/>
    </location>
</feature>
<feature type="region of interest" description="Disordered" evidence="5">
    <location>
        <begin position="149"/>
        <end position="168"/>
    </location>
</feature>
<dbReference type="GO" id="GO:0005634">
    <property type="term" value="C:nucleus"/>
    <property type="evidence" value="ECO:0007669"/>
    <property type="project" value="UniProtKB-SubCell"/>
</dbReference>
<dbReference type="SUPFAM" id="SSF47095">
    <property type="entry name" value="HMG-box"/>
    <property type="match status" value="1"/>
</dbReference>
<feature type="domain" description="HMG box" evidence="6">
    <location>
        <begin position="256"/>
        <end position="324"/>
    </location>
</feature>
<comment type="subcellular location">
    <subcellularLocation>
        <location evidence="1">Nucleus</location>
    </subcellularLocation>
</comment>
<evidence type="ECO:0000256" key="4">
    <source>
        <dbReference type="PROSITE-ProRule" id="PRU00267"/>
    </source>
</evidence>
<dbReference type="Gene3D" id="1.10.30.10">
    <property type="entry name" value="High mobility group box domain"/>
    <property type="match status" value="1"/>
</dbReference>
<dbReference type="FunFam" id="1.10.30.10:FF:000005">
    <property type="entry name" value="TOX high mobility group box family member 3"/>
    <property type="match status" value="1"/>
</dbReference>
<feature type="compositionally biased region" description="Polar residues" evidence="5">
    <location>
        <begin position="392"/>
        <end position="410"/>
    </location>
</feature>
<feature type="compositionally biased region" description="Polar residues" evidence="5">
    <location>
        <begin position="178"/>
        <end position="190"/>
    </location>
</feature>
<reference evidence="7 8" key="1">
    <citation type="submission" date="2024-03" db="EMBL/GenBank/DDBJ databases">
        <title>Adaptation during the transition from Ophiocordyceps entomopathogen to insect associate is accompanied by gene loss and intensified selection.</title>
        <authorList>
            <person name="Ward C.M."/>
            <person name="Onetto C.A."/>
            <person name="Borneman A.R."/>
        </authorList>
    </citation>
    <scope>NUCLEOTIDE SEQUENCE [LARGE SCALE GENOMIC DNA]</scope>
    <source>
        <strain evidence="7">AWRI1</strain>
        <tissue evidence="7">Single Adult Female</tissue>
    </source>
</reference>
<evidence type="ECO:0000256" key="3">
    <source>
        <dbReference type="ARBA" id="ARBA00023242"/>
    </source>
</evidence>
<feature type="compositionally biased region" description="Polar residues" evidence="5">
    <location>
        <begin position="431"/>
        <end position="456"/>
    </location>
</feature>
<evidence type="ECO:0000256" key="1">
    <source>
        <dbReference type="ARBA" id="ARBA00004123"/>
    </source>
</evidence>
<dbReference type="GO" id="GO:0031490">
    <property type="term" value="F:chromatin DNA binding"/>
    <property type="evidence" value="ECO:0007669"/>
    <property type="project" value="TreeGrafter"/>
</dbReference>
<dbReference type="PANTHER" id="PTHR45781:SF1">
    <property type="entry name" value="HMG BOX DOMAIN-CONTAINING PROTEIN"/>
    <property type="match status" value="1"/>
</dbReference>
<evidence type="ECO:0000313" key="7">
    <source>
        <dbReference type="EMBL" id="KAK7585999.1"/>
    </source>
</evidence>
<keyword evidence="2 4" id="KW-0238">DNA-binding</keyword>
<feature type="compositionally biased region" description="Basic residues" evidence="5">
    <location>
        <begin position="238"/>
        <end position="251"/>
    </location>
</feature>
<dbReference type="PRINTS" id="PR00886">
    <property type="entry name" value="HIGHMOBLTY12"/>
</dbReference>
<feature type="region of interest" description="Disordered" evidence="5">
    <location>
        <begin position="41"/>
        <end position="117"/>
    </location>
</feature>
<protein>
    <recommendedName>
        <fullName evidence="6">HMG box domain-containing protein</fullName>
    </recommendedName>
</protein>
<feature type="compositionally biased region" description="Pro residues" evidence="5">
    <location>
        <begin position="356"/>
        <end position="365"/>
    </location>
</feature>
<dbReference type="GO" id="GO:0006357">
    <property type="term" value="P:regulation of transcription by RNA polymerase II"/>
    <property type="evidence" value="ECO:0007669"/>
    <property type="project" value="TreeGrafter"/>
</dbReference>
<evidence type="ECO:0000256" key="5">
    <source>
        <dbReference type="SAM" id="MobiDB-lite"/>
    </source>
</evidence>
<feature type="region of interest" description="Disordered" evidence="5">
    <location>
        <begin position="178"/>
        <end position="260"/>
    </location>
</feature>
<dbReference type="Pfam" id="PF00505">
    <property type="entry name" value="HMG_box"/>
    <property type="match status" value="1"/>
</dbReference>
<comment type="caution">
    <text evidence="7">The sequence shown here is derived from an EMBL/GenBank/DDBJ whole genome shotgun (WGS) entry which is preliminary data.</text>
</comment>
<dbReference type="AlphaFoldDB" id="A0AAN9TE43"/>
<evidence type="ECO:0000313" key="8">
    <source>
        <dbReference type="Proteomes" id="UP001367676"/>
    </source>
</evidence>
<dbReference type="InterPro" id="IPR051365">
    <property type="entry name" value="TOX_HMG-box_domain"/>
</dbReference>
<dbReference type="InterPro" id="IPR036910">
    <property type="entry name" value="HMG_box_dom_sf"/>
</dbReference>
<dbReference type="PROSITE" id="PS50118">
    <property type="entry name" value="HMG_BOX_2"/>
    <property type="match status" value="1"/>
</dbReference>
<feature type="region of interest" description="Disordered" evidence="5">
    <location>
        <begin position="392"/>
        <end position="468"/>
    </location>
</feature>